<feature type="domain" description="Strawberry notch AAA" evidence="4">
    <location>
        <begin position="289"/>
        <end position="580"/>
    </location>
</feature>
<feature type="compositionally biased region" description="Basic residues" evidence="2">
    <location>
        <begin position="39"/>
        <end position="49"/>
    </location>
</feature>
<feature type="region of interest" description="Disordered" evidence="2">
    <location>
        <begin position="27"/>
        <end position="93"/>
    </location>
</feature>
<feature type="region of interest" description="Disordered" evidence="2">
    <location>
        <begin position="250"/>
        <end position="301"/>
    </location>
</feature>
<feature type="domain" description="Strawberry notch helicase C" evidence="3">
    <location>
        <begin position="807"/>
        <end position="1085"/>
    </location>
</feature>
<dbReference type="SUPFAM" id="SSF52540">
    <property type="entry name" value="P-loop containing nucleoside triphosphate hydrolases"/>
    <property type="match status" value="2"/>
</dbReference>
<reference evidence="6" key="1">
    <citation type="submission" date="2023-04" db="EMBL/GenBank/DDBJ databases">
        <authorList>
            <consortium name="ELIXIR-Norway"/>
        </authorList>
    </citation>
    <scope>NUCLEOTIDE SEQUENCE [LARGE SCALE GENOMIC DNA]</scope>
</reference>
<feature type="domain" description="SBNO alpha/beta" evidence="5">
    <location>
        <begin position="1123"/>
        <end position="1235"/>
    </location>
</feature>
<evidence type="ECO:0000313" key="7">
    <source>
        <dbReference type="Proteomes" id="UP001176941"/>
    </source>
</evidence>
<dbReference type="PANTHER" id="PTHR12706">
    <property type="entry name" value="STRAWBERRY NOTCH-RELATED"/>
    <property type="match status" value="1"/>
</dbReference>
<dbReference type="Pfam" id="PF13872">
    <property type="entry name" value="AAA_34"/>
    <property type="match status" value="1"/>
</dbReference>
<evidence type="ECO:0008006" key="8">
    <source>
        <dbReference type="Google" id="ProtNLM"/>
    </source>
</evidence>
<dbReference type="InterPro" id="IPR026741">
    <property type="entry name" value="SNO"/>
</dbReference>
<sequence>MCRVLCSIPRAWPQDDKHLVDECVRSRPHGMTGSARAPPRWRPKPGSKRGRGEAQRNGGAVGSAPGRTRVRVGPAMDGELPSHEPLPAGSVLYSPPPLQTPLCGPSVQDTMLHYPWWNSFSPTTYPAFSSESHQFMNSSFIMGQPCMDTSYGPAATAPSFPPKSSDFPQDSSYLDDLSNASIFSSSVDSLSDIADTPDFPHADSLSQVPTIWDVSTGPSAHDKLFPPSGPFTGLEDPVSSLPSTPLLISYQAQSQPEEDDEAEEDEAEELGHAETYADYVPSKSKIGRQHPDRVVETSTLSSVPPPDITYTLALPSSDSGALSALQLEAITYACQQHEVLLPSGQRAGFLIGDGAGVGKGRTVAGVILENYLRGRKKALWFSVSNDLKYDAERDLRDIAAPGIAVHALSKIKYGDNTTSEGVLFATYSALIGESQAGGQHRTRIRQILEWCGEAFDGVIVFDECHKAKNASSTKMGKAVLDLQNKLPLARVVYASATGASEPRNMIYMSRLGIWGEGTPFRTFEEFLHAIEKRGVGAMEIVAMDMKVSGMYIARQLSFSGVTFRIEEIPLTPAFERIYNRAALLWAEALGVFQQAADWIGLESRKSLWGQFWSAHQRFFKYLCVAAKVHRLVELAQEELAQDKCVVIGLQSTGEARTREVLGEKEGQLDGFVSAAEGVFLSLIQKHFPSTKRRRERGAGSKRKRRPRGRGAKAPRLACEAAGVIRISDDSSTESDGGLDSDFHSSPESLLDDDVVIVDAIGLPADDRGPLCPPQRDLHGPGVLERVERLKQDLLAKVQALGRELPVNTLDELIDQLGGPECVAEMTGRKGRVVSRPDGTVAFESRAEQGLSIDHVNLREKERFMSGEKLVAIISEASSSGVSLQADRRVQNQRRRVHMTLELPWSADRAIQQFGRTHRSNQVSAPEYIFLISELAGERRFASIVAKRLESLGALTHGDRRATESRDLSKYNFENKYGARALSCVLTTILSQTESKVPLPQGYPGGDATFFRDMKQGLLSVGIGGRESRSGCLDVEKDCSISKFLNRILGLEVHKQNALFQYFSDTFDHLIAADKREGKYDMGILDLAPGIDEIYEESQQVFLAPGHPQDGQVVFYKISVDRGLKWEEAYARSLELTGTHDGFYLSYKVRGNKPSCLLAQQNRGKLFTVYKPNIGRQSQLESLDSLSRRFHRVTAEEAREPWESSYTFSLTHCSHTTWNRHCRLVQEGKDCAQGLRLRHHYMLCGALLRVWGRIAAVMADITSSSYLQIVRLKTKDKKKQVGIKIPEVCVRRVLQELRLMDADVKRKQARTRGLLAPPPTPRPLALPFGPGEVLDLTYSPPAQAFPAPSPFTFPALGPGLGPGPGPGGQLLGAPDTPADPVALLHQGCEINFKEVLEDMLRSLNAAPPPEPPGPLGAGAAGAPAGGAPERQSVIQFSPPFPNS</sequence>
<dbReference type="Gene3D" id="3.40.50.300">
    <property type="entry name" value="P-loop containing nucleotide triphosphate hydrolases"/>
    <property type="match status" value="1"/>
</dbReference>
<evidence type="ECO:0000256" key="1">
    <source>
        <dbReference type="ARBA" id="ARBA00006992"/>
    </source>
</evidence>
<dbReference type="InterPro" id="IPR027417">
    <property type="entry name" value="P-loop_NTPase"/>
</dbReference>
<comment type="similarity">
    <text evidence="1">Belongs to the SBNO family.</text>
</comment>
<dbReference type="EMBL" id="OX459939">
    <property type="protein sequence ID" value="CAI9170407.1"/>
    <property type="molecule type" value="Genomic_DNA"/>
</dbReference>
<organism evidence="6 7">
    <name type="scientific">Rangifer tarandus platyrhynchus</name>
    <name type="common">Svalbard reindeer</name>
    <dbReference type="NCBI Taxonomy" id="3082113"/>
    <lineage>
        <taxon>Eukaryota</taxon>
        <taxon>Metazoa</taxon>
        <taxon>Chordata</taxon>
        <taxon>Craniata</taxon>
        <taxon>Vertebrata</taxon>
        <taxon>Euteleostomi</taxon>
        <taxon>Mammalia</taxon>
        <taxon>Eutheria</taxon>
        <taxon>Laurasiatheria</taxon>
        <taxon>Artiodactyla</taxon>
        <taxon>Ruminantia</taxon>
        <taxon>Pecora</taxon>
        <taxon>Cervidae</taxon>
        <taxon>Odocoileinae</taxon>
        <taxon>Rangifer</taxon>
    </lineage>
</organism>
<dbReference type="InterPro" id="IPR039187">
    <property type="entry name" value="SNO_AAA"/>
</dbReference>
<evidence type="ECO:0000259" key="5">
    <source>
        <dbReference type="Pfam" id="PF25373"/>
    </source>
</evidence>
<evidence type="ECO:0000259" key="3">
    <source>
        <dbReference type="Pfam" id="PF13871"/>
    </source>
</evidence>
<feature type="compositionally biased region" description="Acidic residues" evidence="2">
    <location>
        <begin position="256"/>
        <end position="268"/>
    </location>
</feature>
<feature type="region of interest" description="Disordered" evidence="2">
    <location>
        <begin position="1400"/>
        <end position="1442"/>
    </location>
</feature>
<dbReference type="Proteomes" id="UP001176941">
    <property type="component" value="Chromosome 3"/>
</dbReference>
<dbReference type="Pfam" id="PF25373">
    <property type="entry name" value="SBNO"/>
    <property type="match status" value="1"/>
</dbReference>
<dbReference type="InterPro" id="IPR026937">
    <property type="entry name" value="SBNO_Helicase_C_dom"/>
</dbReference>
<protein>
    <recommendedName>
        <fullName evidence="8">Strawberry notch homolog 2</fullName>
    </recommendedName>
</protein>
<dbReference type="InterPro" id="IPR057332">
    <property type="entry name" value="SBNO_a/b_dom"/>
</dbReference>
<evidence type="ECO:0000313" key="6">
    <source>
        <dbReference type="EMBL" id="CAI9170407.1"/>
    </source>
</evidence>
<name>A0ABN8Z931_RANTA</name>
<dbReference type="PANTHER" id="PTHR12706:SF5">
    <property type="entry name" value="PROTEIN STRAWBERRY NOTCH HOMOLOG 2"/>
    <property type="match status" value="1"/>
</dbReference>
<accession>A0ABN8Z931</accession>
<gene>
    <name evidence="6" type="ORF">MRATA1EN1_LOCUS19369</name>
</gene>
<feature type="compositionally biased region" description="Basic residues" evidence="2">
    <location>
        <begin position="688"/>
        <end position="712"/>
    </location>
</feature>
<dbReference type="Pfam" id="PF13871">
    <property type="entry name" value="Helicase_C_4"/>
    <property type="match status" value="1"/>
</dbReference>
<proteinExistence type="inferred from homology"/>
<evidence type="ECO:0000256" key="2">
    <source>
        <dbReference type="SAM" id="MobiDB-lite"/>
    </source>
</evidence>
<evidence type="ECO:0000259" key="4">
    <source>
        <dbReference type="Pfam" id="PF13872"/>
    </source>
</evidence>
<feature type="region of interest" description="Disordered" evidence="2">
    <location>
        <begin position="688"/>
        <end position="715"/>
    </location>
</feature>
<keyword evidence="7" id="KW-1185">Reference proteome</keyword>